<sequence length="491" mass="54225">MLFSSTTNSTLWDVWLYHENGIHHLFYLANSRPDRPWDGIGLATSTDGVHFADHGMIITKAPDAEYLGAGHTWKAGDKYVFNFSESRNGLLEIFFAESDDLLHWRRIPAERSVSQASAEWYADETEISQQRWDNIWVNPDASGDGFFGYVTAVAKDGPVGLRGTCASVTSQDGIVFTTGAPVIEPGTWPDRLEIGGTTRVGEQYFMFAALAEIPLGLDWAKHHSQAVGGVYVLRADAQEGPFELDPNQPPVLVSSMGHHTYFARFYPCGEDLLVAHHSLESRRFIATVMPKMGTWMAPLKKAEITDGILSLHWWTGNDAMLGRDLPRTVDLVEARLAQSLTVGSDGSVTVEAPLYAHAMMPFRYDFAQGMCIEATLRGTAYDERPVAAGIILEGDQSWHGTVLTLDAAGRFEMGRTNGYSFWDEEGVSTTPLRAEGSRFRVLVRGTFVEVYIDDVLTQCFALDDVPRGRLGFVAAAGTVTVSDIRVRELSL</sequence>
<evidence type="ECO:0008006" key="3">
    <source>
        <dbReference type="Google" id="ProtNLM"/>
    </source>
</evidence>
<protein>
    <recommendedName>
        <fullName evidence="3">Glycosyl hydrolase family 32 N-terminal domain-containing protein</fullName>
    </recommendedName>
</protein>
<dbReference type="Gene3D" id="2.115.10.20">
    <property type="entry name" value="Glycosyl hydrolase domain, family 43"/>
    <property type="match status" value="1"/>
</dbReference>
<dbReference type="Proteomes" id="UP000016033">
    <property type="component" value="Unassembled WGS sequence"/>
</dbReference>
<organism evidence="1 2">
    <name type="scientific">Microbacterium maritypicum MF109</name>
    <dbReference type="NCBI Taxonomy" id="1333857"/>
    <lineage>
        <taxon>Bacteria</taxon>
        <taxon>Bacillati</taxon>
        <taxon>Actinomycetota</taxon>
        <taxon>Actinomycetes</taxon>
        <taxon>Micrococcales</taxon>
        <taxon>Microbacteriaceae</taxon>
        <taxon>Microbacterium</taxon>
    </lineage>
</organism>
<accession>T5KH28</accession>
<dbReference type="EMBL" id="ATAO01000206">
    <property type="protein sequence ID" value="EQM74769.1"/>
    <property type="molecule type" value="Genomic_DNA"/>
</dbReference>
<gene>
    <name evidence="1" type="ORF">L687_04735</name>
</gene>
<evidence type="ECO:0000313" key="1">
    <source>
        <dbReference type="EMBL" id="EQM74769.1"/>
    </source>
</evidence>
<proteinExistence type="predicted"/>
<evidence type="ECO:0000313" key="2">
    <source>
        <dbReference type="Proteomes" id="UP000016033"/>
    </source>
</evidence>
<dbReference type="AlphaFoldDB" id="T5KH28"/>
<dbReference type="InterPro" id="IPR023296">
    <property type="entry name" value="Glyco_hydro_beta-prop_sf"/>
</dbReference>
<comment type="caution">
    <text evidence="1">The sequence shown here is derived from an EMBL/GenBank/DDBJ whole genome shotgun (WGS) entry which is preliminary data.</text>
</comment>
<dbReference type="RefSeq" id="WP_021200859.1">
    <property type="nucleotide sequence ID" value="NZ_ATAO01000206.1"/>
</dbReference>
<reference evidence="1 2" key="1">
    <citation type="journal article" date="2013" name="Genome Announc.">
        <title>Whole-genome sequences of five oyster-associated bacteria show potential for crude oil hydrocarbon degradation.</title>
        <authorList>
            <person name="Chauhan A."/>
            <person name="Green S."/>
            <person name="Pathak A."/>
            <person name="Thomas J."/>
            <person name="Venkatramanan R."/>
        </authorList>
    </citation>
    <scope>NUCLEOTIDE SEQUENCE [LARGE SCALE GENOMIC DNA]</scope>
    <source>
        <strain evidence="1 2">MF109</strain>
    </source>
</reference>
<name>T5KH28_MICMQ</name>
<dbReference type="SUPFAM" id="SSF75005">
    <property type="entry name" value="Arabinanase/levansucrase/invertase"/>
    <property type="match status" value="1"/>
</dbReference>
<dbReference type="PATRIC" id="fig|1333857.3.peg.2926"/>